<proteinExistence type="predicted"/>
<evidence type="ECO:0000313" key="3">
    <source>
        <dbReference type="Proteomes" id="UP000299102"/>
    </source>
</evidence>
<dbReference type="AlphaFoldDB" id="A0A4C1ZYT0"/>
<feature type="region of interest" description="Disordered" evidence="1">
    <location>
        <begin position="87"/>
        <end position="121"/>
    </location>
</feature>
<protein>
    <submittedName>
        <fullName evidence="2">Uncharacterized protein</fullName>
    </submittedName>
</protein>
<comment type="caution">
    <text evidence="2">The sequence shown here is derived from an EMBL/GenBank/DDBJ whole genome shotgun (WGS) entry which is preliminary data.</text>
</comment>
<dbReference type="EMBL" id="BGZK01002233">
    <property type="protein sequence ID" value="GBP92023.1"/>
    <property type="molecule type" value="Genomic_DNA"/>
</dbReference>
<sequence length="121" mass="13500">MSLFIHSIHFFESKTVTGQGARAGRGREVRYSGSNGIFPKSRQLDCYYFYAASCQPSRTDTPRKANIQNIVSLHSAFNTAIRNALRDHFGISNGPPSRPHRPPSENRRVSARTAARTPPRA</sequence>
<keyword evidence="3" id="KW-1185">Reference proteome</keyword>
<name>A0A4C1ZYT0_EUMVA</name>
<reference evidence="2 3" key="1">
    <citation type="journal article" date="2019" name="Commun. Biol.">
        <title>The bagworm genome reveals a unique fibroin gene that provides high tensile strength.</title>
        <authorList>
            <person name="Kono N."/>
            <person name="Nakamura H."/>
            <person name="Ohtoshi R."/>
            <person name="Tomita M."/>
            <person name="Numata K."/>
            <person name="Arakawa K."/>
        </authorList>
    </citation>
    <scope>NUCLEOTIDE SEQUENCE [LARGE SCALE GENOMIC DNA]</scope>
</reference>
<gene>
    <name evidence="2" type="ORF">EVAR_63702_1</name>
</gene>
<evidence type="ECO:0000313" key="2">
    <source>
        <dbReference type="EMBL" id="GBP92023.1"/>
    </source>
</evidence>
<evidence type="ECO:0000256" key="1">
    <source>
        <dbReference type="SAM" id="MobiDB-lite"/>
    </source>
</evidence>
<accession>A0A4C1ZYT0</accession>
<organism evidence="2 3">
    <name type="scientific">Eumeta variegata</name>
    <name type="common">Bagworm moth</name>
    <name type="synonym">Eumeta japonica</name>
    <dbReference type="NCBI Taxonomy" id="151549"/>
    <lineage>
        <taxon>Eukaryota</taxon>
        <taxon>Metazoa</taxon>
        <taxon>Ecdysozoa</taxon>
        <taxon>Arthropoda</taxon>
        <taxon>Hexapoda</taxon>
        <taxon>Insecta</taxon>
        <taxon>Pterygota</taxon>
        <taxon>Neoptera</taxon>
        <taxon>Endopterygota</taxon>
        <taxon>Lepidoptera</taxon>
        <taxon>Glossata</taxon>
        <taxon>Ditrysia</taxon>
        <taxon>Tineoidea</taxon>
        <taxon>Psychidae</taxon>
        <taxon>Oiketicinae</taxon>
        <taxon>Eumeta</taxon>
    </lineage>
</organism>
<feature type="compositionally biased region" description="Low complexity" evidence="1">
    <location>
        <begin position="111"/>
        <end position="121"/>
    </location>
</feature>
<dbReference type="Proteomes" id="UP000299102">
    <property type="component" value="Unassembled WGS sequence"/>
</dbReference>